<gene>
    <name evidence="1" type="ORF">D3870_12145</name>
</gene>
<keyword evidence="2" id="KW-1185">Reference proteome</keyword>
<protein>
    <submittedName>
        <fullName evidence="1">Uncharacterized protein</fullName>
    </submittedName>
</protein>
<evidence type="ECO:0000313" key="1">
    <source>
        <dbReference type="EMBL" id="RJG06661.1"/>
    </source>
</evidence>
<proteinExistence type="predicted"/>
<dbReference type="Proteomes" id="UP000285190">
    <property type="component" value="Unassembled WGS sequence"/>
</dbReference>
<organism evidence="1 2">
    <name type="scientific">Noviherbaspirillum cavernae</name>
    <dbReference type="NCBI Taxonomy" id="2320862"/>
    <lineage>
        <taxon>Bacteria</taxon>
        <taxon>Pseudomonadati</taxon>
        <taxon>Pseudomonadota</taxon>
        <taxon>Betaproteobacteria</taxon>
        <taxon>Burkholderiales</taxon>
        <taxon>Oxalobacteraceae</taxon>
        <taxon>Noviherbaspirillum</taxon>
    </lineage>
</organism>
<name>A0A418X2Q6_9BURK</name>
<dbReference type="AlphaFoldDB" id="A0A418X2Q6"/>
<sequence>MFAANGNLLSFRIAGDSAKADFFDKDCAGKLHLAMASIVNSQRHASINMPSGNESLFQIKLWQTWRTTLFVEWFF</sequence>
<reference evidence="1 2" key="1">
    <citation type="submission" date="2018-09" db="EMBL/GenBank/DDBJ databases">
        <authorList>
            <person name="Zhu H."/>
        </authorList>
    </citation>
    <scope>NUCLEOTIDE SEQUENCE [LARGE SCALE GENOMIC DNA]</scope>
    <source>
        <strain evidence="1 2">K2R10-39</strain>
    </source>
</reference>
<accession>A0A418X2Q6</accession>
<comment type="caution">
    <text evidence="1">The sequence shown here is derived from an EMBL/GenBank/DDBJ whole genome shotgun (WGS) entry which is preliminary data.</text>
</comment>
<evidence type="ECO:0000313" key="2">
    <source>
        <dbReference type="Proteomes" id="UP000285190"/>
    </source>
</evidence>
<dbReference type="EMBL" id="QYUN01000002">
    <property type="protein sequence ID" value="RJG06661.1"/>
    <property type="molecule type" value="Genomic_DNA"/>
</dbReference>